<dbReference type="GO" id="GO:0004673">
    <property type="term" value="F:protein histidine kinase activity"/>
    <property type="evidence" value="ECO:0007669"/>
    <property type="project" value="UniProtKB-EC"/>
</dbReference>
<evidence type="ECO:0000259" key="8">
    <source>
        <dbReference type="PROSITE" id="PS50109"/>
    </source>
</evidence>
<evidence type="ECO:0000256" key="7">
    <source>
        <dbReference type="SAM" id="Phobius"/>
    </source>
</evidence>
<reference evidence="10 11" key="1">
    <citation type="submission" date="2015-09" db="EMBL/GenBank/DDBJ databases">
        <title>A metagenomics-based metabolic model of nitrate-dependent anaerobic oxidation of methane by Methanoperedens-like archaea.</title>
        <authorList>
            <person name="Arshad A."/>
            <person name="Speth D.R."/>
            <person name="De Graaf R.M."/>
            <person name="Op Den Camp H.J."/>
            <person name="Jetten M.S."/>
            <person name="Welte C.U."/>
        </authorList>
    </citation>
    <scope>NUCLEOTIDE SEQUENCE [LARGE SCALE GENOMIC DNA]</scope>
</reference>
<dbReference type="PROSITE" id="PS50885">
    <property type="entry name" value="HAMP"/>
    <property type="match status" value="1"/>
</dbReference>
<dbReference type="InterPro" id="IPR003594">
    <property type="entry name" value="HATPase_dom"/>
</dbReference>
<accession>A0A0P8A4Z9</accession>
<evidence type="ECO:0000313" key="10">
    <source>
        <dbReference type="EMBL" id="KPQ41601.1"/>
    </source>
</evidence>
<evidence type="ECO:0000256" key="3">
    <source>
        <dbReference type="ARBA" id="ARBA00022553"/>
    </source>
</evidence>
<feature type="coiled-coil region" evidence="6">
    <location>
        <begin position="156"/>
        <end position="186"/>
    </location>
</feature>
<name>A0A0P8A4Z9_9EURY</name>
<organism evidence="10 11">
    <name type="scientific">Candidatus Methanoperedens nitratireducens</name>
    <dbReference type="NCBI Taxonomy" id="1392998"/>
    <lineage>
        <taxon>Archaea</taxon>
        <taxon>Methanobacteriati</taxon>
        <taxon>Methanobacteriota</taxon>
        <taxon>Stenosarchaea group</taxon>
        <taxon>Methanomicrobia</taxon>
        <taxon>Methanosarcinales</taxon>
        <taxon>ANME-2 cluster</taxon>
        <taxon>Candidatus Methanoperedentaceae</taxon>
        <taxon>Candidatus Methanoperedens</taxon>
    </lineage>
</organism>
<feature type="domain" description="HAMP" evidence="9">
    <location>
        <begin position="211"/>
        <end position="263"/>
    </location>
</feature>
<dbReference type="InterPro" id="IPR024478">
    <property type="entry name" value="HlyB_4HB_MCP"/>
</dbReference>
<evidence type="ECO:0000256" key="5">
    <source>
        <dbReference type="ARBA" id="ARBA00022777"/>
    </source>
</evidence>
<dbReference type="Pfam" id="PF07568">
    <property type="entry name" value="HisKA_2"/>
    <property type="match status" value="1"/>
</dbReference>
<dbReference type="Pfam" id="PF02518">
    <property type="entry name" value="HATPase_c"/>
    <property type="match status" value="1"/>
</dbReference>
<dbReference type="SMART" id="SM00387">
    <property type="entry name" value="HATPase_c"/>
    <property type="match status" value="1"/>
</dbReference>
<keyword evidence="5 10" id="KW-0418">Kinase</keyword>
<dbReference type="AlphaFoldDB" id="A0A0P8A4Z9"/>
<dbReference type="PROSITE" id="PS50109">
    <property type="entry name" value="HIS_KIN"/>
    <property type="match status" value="1"/>
</dbReference>
<dbReference type="Pfam" id="PF12729">
    <property type="entry name" value="4HB_MCP_1"/>
    <property type="match status" value="1"/>
</dbReference>
<dbReference type="Gene3D" id="6.10.340.10">
    <property type="match status" value="1"/>
</dbReference>
<keyword evidence="3" id="KW-0597">Phosphoprotein</keyword>
<dbReference type="SUPFAM" id="SSF55874">
    <property type="entry name" value="ATPase domain of HSP90 chaperone/DNA topoisomerase II/histidine kinase"/>
    <property type="match status" value="1"/>
</dbReference>
<sequence length="477" mass="54402">MKIVYKLTLGFVLISLLVGFIAYIGYIGAISAKTQYNEITYETLPIIDDLYNIKLSIISIVDHTNEILFTSLNDPDRMSKENMDVVSALEAYNKTFEHYEYMTNKYFPEEKEIVKKIKINGEDIKRLSSELIFLKNQGNNELKIREKQTEFNRIEIEFLKNIDDGLKHEKNELNERTDNANNLIQTIVFQTIMFGFISFVVAILIGLFISNRLSSPIVKLKNASNEIGKGNLETIIDINTKDEIEDLSIAFNKMTHDLKTSLNEQKIANEQIQKSLLEKEVLLREIHHRVKNNMQIISSLLLLSSQNIEDKKFIEILADSQNRINSMALIHEKLYQSGNLGQINFNEYINDMASNLLNSYGKGNVKLEQDVENHPINIDSGVTCGLIINELITNSLKYAFPDGRKGTIKITFKSIGSNIFHLSIRDDGIGIPKDLDIRKTKSLGLHLVTALAENQLHGEIILIRERGTEFQINFKGV</sequence>
<dbReference type="EC" id="2.7.13.3" evidence="2"/>
<dbReference type="InterPro" id="IPR036890">
    <property type="entry name" value="HATPase_C_sf"/>
</dbReference>
<dbReference type="InterPro" id="IPR005467">
    <property type="entry name" value="His_kinase_dom"/>
</dbReference>
<dbReference type="Proteomes" id="UP000050360">
    <property type="component" value="Unassembled WGS sequence"/>
</dbReference>
<dbReference type="InterPro" id="IPR011495">
    <property type="entry name" value="Sig_transdc_His_kin_sub2_dim/P"/>
</dbReference>
<dbReference type="SMART" id="SM00304">
    <property type="entry name" value="HAMP"/>
    <property type="match status" value="1"/>
</dbReference>
<protein>
    <recommendedName>
        <fullName evidence="2">histidine kinase</fullName>
        <ecNumber evidence="2">2.7.13.3</ecNumber>
    </recommendedName>
</protein>
<dbReference type="GO" id="GO:0007165">
    <property type="term" value="P:signal transduction"/>
    <property type="evidence" value="ECO:0007669"/>
    <property type="project" value="InterPro"/>
</dbReference>
<keyword evidence="7" id="KW-0812">Transmembrane</keyword>
<dbReference type="Gene3D" id="3.30.565.10">
    <property type="entry name" value="Histidine kinase-like ATPase, C-terminal domain"/>
    <property type="match status" value="1"/>
</dbReference>
<dbReference type="GO" id="GO:0016020">
    <property type="term" value="C:membrane"/>
    <property type="evidence" value="ECO:0007669"/>
    <property type="project" value="InterPro"/>
</dbReference>
<keyword evidence="6" id="KW-0175">Coiled coil</keyword>
<keyword evidence="4" id="KW-0808">Transferase</keyword>
<comment type="catalytic activity">
    <reaction evidence="1">
        <text>ATP + protein L-histidine = ADP + protein N-phospho-L-histidine.</text>
        <dbReference type="EC" id="2.7.13.3"/>
    </reaction>
</comment>
<proteinExistence type="predicted"/>
<evidence type="ECO:0000313" key="11">
    <source>
        <dbReference type="Proteomes" id="UP000050360"/>
    </source>
</evidence>
<evidence type="ECO:0000259" key="9">
    <source>
        <dbReference type="PROSITE" id="PS50885"/>
    </source>
</evidence>
<evidence type="ECO:0000256" key="1">
    <source>
        <dbReference type="ARBA" id="ARBA00000085"/>
    </source>
</evidence>
<dbReference type="EMBL" id="LKCM01000333">
    <property type="protein sequence ID" value="KPQ41601.1"/>
    <property type="molecule type" value="Genomic_DNA"/>
</dbReference>
<feature type="transmembrane region" description="Helical" evidence="7">
    <location>
        <begin position="7"/>
        <end position="29"/>
    </location>
</feature>
<gene>
    <name evidence="10" type="ORF">MPEBLZ_03848</name>
</gene>
<dbReference type="Pfam" id="PF00672">
    <property type="entry name" value="HAMP"/>
    <property type="match status" value="1"/>
</dbReference>
<comment type="caution">
    <text evidence="10">The sequence shown here is derived from an EMBL/GenBank/DDBJ whole genome shotgun (WGS) entry which is preliminary data.</text>
</comment>
<dbReference type="SUPFAM" id="SSF158472">
    <property type="entry name" value="HAMP domain-like"/>
    <property type="match status" value="1"/>
</dbReference>
<evidence type="ECO:0000256" key="2">
    <source>
        <dbReference type="ARBA" id="ARBA00012438"/>
    </source>
</evidence>
<feature type="domain" description="Histidine kinase" evidence="8">
    <location>
        <begin position="285"/>
        <end position="477"/>
    </location>
</feature>
<dbReference type="InterPro" id="IPR003660">
    <property type="entry name" value="HAMP_dom"/>
</dbReference>
<dbReference type="CDD" id="cd06225">
    <property type="entry name" value="HAMP"/>
    <property type="match status" value="1"/>
</dbReference>
<evidence type="ECO:0000256" key="6">
    <source>
        <dbReference type="SAM" id="Coils"/>
    </source>
</evidence>
<evidence type="ECO:0000256" key="4">
    <source>
        <dbReference type="ARBA" id="ARBA00022679"/>
    </source>
</evidence>
<dbReference type="PANTHER" id="PTHR43065:SF23">
    <property type="entry name" value="SENSOR HISTIDINE KINASE PDTAS"/>
    <property type="match status" value="1"/>
</dbReference>
<keyword evidence="7" id="KW-1133">Transmembrane helix</keyword>
<dbReference type="PANTHER" id="PTHR43065">
    <property type="entry name" value="SENSOR HISTIDINE KINASE"/>
    <property type="match status" value="1"/>
</dbReference>
<keyword evidence="7" id="KW-0472">Membrane</keyword>
<feature type="transmembrane region" description="Helical" evidence="7">
    <location>
        <begin position="187"/>
        <end position="209"/>
    </location>
</feature>